<dbReference type="EMBL" id="CAACVG010009539">
    <property type="protein sequence ID" value="VEN53496.1"/>
    <property type="molecule type" value="Genomic_DNA"/>
</dbReference>
<reference evidence="2 3" key="1">
    <citation type="submission" date="2019-01" db="EMBL/GenBank/DDBJ databases">
        <authorList>
            <person name="Sayadi A."/>
        </authorList>
    </citation>
    <scope>NUCLEOTIDE SEQUENCE [LARGE SCALE GENOMIC DNA]</scope>
</reference>
<accession>A0A653CZZ6</accession>
<keyword evidence="3" id="KW-1185">Reference proteome</keyword>
<sequence length="190" mass="22474">MRNVSFEFSSTHDIHVPATTTDLSKRVLELIENIKYRQLPRRSLDTNSSNSNLSTYYTNFSQVLHDDRPLQRATEIAQSENQYMRPSQAPYTNPHSENESIESPAQQLNETSQSESQYLISYIRLNRKHKNQCEESHKIVSYVLYSRKMYLEEGLSIQKMYRLYLDYCKESDMNTTATLRQYRDIFNAEF</sequence>
<evidence type="ECO:0000313" key="2">
    <source>
        <dbReference type="EMBL" id="VEN53496.1"/>
    </source>
</evidence>
<name>A0A653CZZ6_CALMS</name>
<organism evidence="2 3">
    <name type="scientific">Callosobruchus maculatus</name>
    <name type="common">Southern cowpea weevil</name>
    <name type="synonym">Pulse bruchid</name>
    <dbReference type="NCBI Taxonomy" id="64391"/>
    <lineage>
        <taxon>Eukaryota</taxon>
        <taxon>Metazoa</taxon>
        <taxon>Ecdysozoa</taxon>
        <taxon>Arthropoda</taxon>
        <taxon>Hexapoda</taxon>
        <taxon>Insecta</taxon>
        <taxon>Pterygota</taxon>
        <taxon>Neoptera</taxon>
        <taxon>Endopterygota</taxon>
        <taxon>Coleoptera</taxon>
        <taxon>Polyphaga</taxon>
        <taxon>Cucujiformia</taxon>
        <taxon>Chrysomeloidea</taxon>
        <taxon>Chrysomelidae</taxon>
        <taxon>Bruchinae</taxon>
        <taxon>Bruchini</taxon>
        <taxon>Callosobruchus</taxon>
    </lineage>
</organism>
<dbReference type="Proteomes" id="UP000410492">
    <property type="component" value="Unassembled WGS sequence"/>
</dbReference>
<dbReference type="AlphaFoldDB" id="A0A653CZZ6"/>
<feature type="non-terminal residue" evidence="2">
    <location>
        <position position="190"/>
    </location>
</feature>
<evidence type="ECO:0000313" key="3">
    <source>
        <dbReference type="Proteomes" id="UP000410492"/>
    </source>
</evidence>
<proteinExistence type="predicted"/>
<evidence type="ECO:0000256" key="1">
    <source>
        <dbReference type="SAM" id="MobiDB-lite"/>
    </source>
</evidence>
<protein>
    <submittedName>
        <fullName evidence="2">Uncharacterized protein</fullName>
    </submittedName>
</protein>
<feature type="region of interest" description="Disordered" evidence="1">
    <location>
        <begin position="77"/>
        <end position="112"/>
    </location>
</feature>
<gene>
    <name evidence="2" type="ORF">CALMAC_LOCUS13283</name>
</gene>